<name>A0A5D0WNR8_9FIRM</name>
<evidence type="ECO:0000313" key="3">
    <source>
        <dbReference type="EMBL" id="TYC85626.1"/>
    </source>
</evidence>
<dbReference type="Gene3D" id="1.10.260.40">
    <property type="entry name" value="lambda repressor-like DNA-binding domains"/>
    <property type="match status" value="1"/>
</dbReference>
<accession>A0A5D0WNR8</accession>
<dbReference type="PROSITE" id="PS50943">
    <property type="entry name" value="HTH_CROC1"/>
    <property type="match status" value="1"/>
</dbReference>
<reference evidence="3 4" key="1">
    <citation type="submission" date="2019-08" db="EMBL/GenBank/DDBJ databases">
        <title>Isolation and enrichment of carboxydotrophic bacteria from anaerobic sludge for the production of bio-based chemicals from syngas.</title>
        <authorList>
            <person name="Antares A.L."/>
            <person name="Moreira J."/>
            <person name="Diender M."/>
            <person name="Parshina S.N."/>
            <person name="Stams A.J.M."/>
            <person name="Alves M."/>
            <person name="Alves J.I."/>
            <person name="Sousa D.Z."/>
        </authorList>
    </citation>
    <scope>NUCLEOTIDE SEQUENCE [LARGE SCALE GENOMIC DNA]</scope>
    <source>
        <strain evidence="3 4">JM</strain>
    </source>
</reference>
<evidence type="ECO:0000259" key="2">
    <source>
        <dbReference type="PROSITE" id="PS50943"/>
    </source>
</evidence>
<gene>
    <name evidence="3" type="ORF">FXB42_07010</name>
</gene>
<dbReference type="SMART" id="SM00530">
    <property type="entry name" value="HTH_XRE"/>
    <property type="match status" value="1"/>
</dbReference>
<dbReference type="GO" id="GO:0003677">
    <property type="term" value="F:DNA binding"/>
    <property type="evidence" value="ECO:0007669"/>
    <property type="project" value="UniProtKB-KW"/>
</dbReference>
<dbReference type="SUPFAM" id="SSF47413">
    <property type="entry name" value="lambda repressor-like DNA-binding domains"/>
    <property type="match status" value="1"/>
</dbReference>
<proteinExistence type="predicted"/>
<comment type="caution">
    <text evidence="3">The sequence shown here is derived from an EMBL/GenBank/DDBJ whole genome shotgun (WGS) entry which is preliminary data.</text>
</comment>
<evidence type="ECO:0000313" key="4">
    <source>
        <dbReference type="Proteomes" id="UP000322619"/>
    </source>
</evidence>
<organism evidence="3 4">
    <name type="scientific">Acetobacterium wieringae</name>
    <dbReference type="NCBI Taxonomy" id="52694"/>
    <lineage>
        <taxon>Bacteria</taxon>
        <taxon>Bacillati</taxon>
        <taxon>Bacillota</taxon>
        <taxon>Clostridia</taxon>
        <taxon>Eubacteriales</taxon>
        <taxon>Eubacteriaceae</taxon>
        <taxon>Acetobacterium</taxon>
    </lineage>
</organism>
<feature type="domain" description="HTH cro/C1-type" evidence="2">
    <location>
        <begin position="8"/>
        <end position="62"/>
    </location>
</feature>
<dbReference type="Proteomes" id="UP000322619">
    <property type="component" value="Unassembled WGS sequence"/>
</dbReference>
<dbReference type="RefSeq" id="WP_148637288.1">
    <property type="nucleotide sequence ID" value="NZ_VSLA01000013.1"/>
</dbReference>
<dbReference type="PANTHER" id="PTHR46558:SF11">
    <property type="entry name" value="HTH-TYPE TRANSCRIPTIONAL REGULATOR XRE"/>
    <property type="match status" value="1"/>
</dbReference>
<protein>
    <submittedName>
        <fullName evidence="3">Helix-turn-helix transcriptional regulator</fullName>
    </submittedName>
</protein>
<dbReference type="PANTHER" id="PTHR46558">
    <property type="entry name" value="TRACRIPTIONAL REGULATORY PROTEIN-RELATED-RELATED"/>
    <property type="match status" value="1"/>
</dbReference>
<dbReference type="InterPro" id="IPR010982">
    <property type="entry name" value="Lambda_DNA-bd_dom_sf"/>
</dbReference>
<keyword evidence="1" id="KW-0238">DNA-binding</keyword>
<dbReference type="InterPro" id="IPR001387">
    <property type="entry name" value="Cro/C1-type_HTH"/>
</dbReference>
<dbReference type="AlphaFoldDB" id="A0A5D0WNR8"/>
<sequence length="153" mass="18004">MSIFSENLKYLRMQQKLSQVNLAKELEISPSAITMYEKGKREPNFELLKKISEYFEVDYNILLGEKILSVDKEIVYTPNQEIDDLIMRENEADYIVRKATPKTGAGTVNKSEMEMVEFLRQNPLFKKFLRALKMIDKEDIEEFLRLANKTIKK</sequence>
<dbReference type="Pfam" id="PF01381">
    <property type="entry name" value="HTH_3"/>
    <property type="match status" value="1"/>
</dbReference>
<dbReference type="EMBL" id="VSLA01000013">
    <property type="protein sequence ID" value="TYC85626.1"/>
    <property type="molecule type" value="Genomic_DNA"/>
</dbReference>
<evidence type="ECO:0000256" key="1">
    <source>
        <dbReference type="ARBA" id="ARBA00023125"/>
    </source>
</evidence>
<dbReference type="CDD" id="cd00093">
    <property type="entry name" value="HTH_XRE"/>
    <property type="match status" value="1"/>
</dbReference>